<evidence type="ECO:0000313" key="1">
    <source>
        <dbReference type="EMBL" id="MGI1897415.1"/>
    </source>
</evidence>
<keyword evidence="1" id="KW-0378">Hydrolase</keyword>
<proteinExistence type="predicted"/>
<dbReference type="Proteomes" id="UP001354073">
    <property type="component" value="Unassembled WGS sequence"/>
</dbReference>
<comment type="caution">
    <text evidence="1">The sequence shown here is derived from an EMBL/GenBank/DDBJ whole genome shotgun (WGS) entry which is preliminary data.</text>
</comment>
<accession>A0ACC7R635</accession>
<organism evidence="1 2">
    <name type="scientific">Vibrio campbellii</name>
    <dbReference type="NCBI Taxonomy" id="680"/>
    <lineage>
        <taxon>Bacteria</taxon>
        <taxon>Pseudomonadati</taxon>
        <taxon>Pseudomonadota</taxon>
        <taxon>Gammaproteobacteria</taxon>
        <taxon>Vibrionales</taxon>
        <taxon>Vibrionaceae</taxon>
        <taxon>Vibrio</taxon>
    </lineage>
</organism>
<sequence>MMRTLTIATLLWAMTFQALATSVYYINRTSEAIRVNFVVDTTEPVENGYQYRAPSEQVIILPYERVKVADFNRYYGIVNGATYDYYMHVDRQNGQDGGWVEERETPIAQLRLVGHGAGTTLSYGYKRLVLKGDYDPYVTEVNRGDGRHAEFGAKAVYTSGFDDVEFVIAEHDIADMEYREHVLQVATYNLWMIPSVSSDIAARAAMMEHNLSGYDVLALQEAFSSYREPMFDALSDEYPYRTDVVGGDSNAMYDGGVVTLSRYPILESDALVFDHCSGTDCYADKGIVYTKIDKNGEIYHIFNTHLASFDTREAKRLRRLQLGLLRTFMLTKQIPADEAVIYAGDFNIDKNSDFMEYLLMLATLEVDPPAYLGYTPATFEPKINAYASANYSGGEKSEYLDYVLVSSEHRRAFENTNTVKLRQRVTEDTWGEWHLSDHFSVVGNFVFDERN</sequence>
<reference evidence="1" key="1">
    <citation type="submission" date="2024-11" db="EMBL/GenBank/DDBJ databases">
        <title>Identification of new Vibrio campbellii strains harboring the pVA1 plasmid isolated from Penaeus vannamei postlarvae affected by outbreaks of acute hepatopancreatic necrosis disease (AHPND) in Mexico.</title>
        <authorList>
            <person name="Gomez-Gil B."/>
            <person name="Enciso-Ibarra J."/>
        </authorList>
    </citation>
    <scope>NUCLEOTIDE SEQUENCE</scope>
    <source>
        <strain evidence="1">M270204</strain>
    </source>
</reference>
<name>A0ACC7R635_9VIBR</name>
<dbReference type="EC" id="3.1.4.12" evidence="1"/>
<dbReference type="EMBL" id="JAVHXJ020000024">
    <property type="protein sequence ID" value="MGI1897415.1"/>
    <property type="molecule type" value="Genomic_DNA"/>
</dbReference>
<gene>
    <name evidence="1" type="ORF">REH74_007785</name>
</gene>
<evidence type="ECO:0000313" key="2">
    <source>
        <dbReference type="Proteomes" id="UP001354073"/>
    </source>
</evidence>
<protein>
    <submittedName>
        <fullName evidence="1">Sphingomyelin phosphodiesterase</fullName>
        <ecNumber evidence="1">3.1.4.12</ecNumber>
    </submittedName>
</protein>